<protein>
    <submittedName>
        <fullName evidence="6">Gated mechanosensitive channel</fullName>
    </submittedName>
</protein>
<dbReference type="EMBL" id="ML119052">
    <property type="protein sequence ID" value="ROT40561.1"/>
    <property type="molecule type" value="Genomic_DNA"/>
</dbReference>
<dbReference type="FunFam" id="1.10.1200.120:FF:000004">
    <property type="entry name" value="Ion channel, putative"/>
    <property type="match status" value="1"/>
</dbReference>
<dbReference type="InterPro" id="IPR036019">
    <property type="entry name" value="MscL_channel"/>
</dbReference>
<organism evidence="6 7">
    <name type="scientific">Sodiomyces alkalinus (strain CBS 110278 / VKM F-3762 / F11)</name>
    <name type="common">Alkaliphilic filamentous fungus</name>
    <dbReference type="NCBI Taxonomy" id="1314773"/>
    <lineage>
        <taxon>Eukaryota</taxon>
        <taxon>Fungi</taxon>
        <taxon>Dikarya</taxon>
        <taxon>Ascomycota</taxon>
        <taxon>Pezizomycotina</taxon>
        <taxon>Sordariomycetes</taxon>
        <taxon>Hypocreomycetidae</taxon>
        <taxon>Glomerellales</taxon>
        <taxon>Plectosphaerellaceae</taxon>
        <taxon>Sodiomyces</taxon>
    </lineage>
</organism>
<keyword evidence="2 5" id="KW-0812">Transmembrane</keyword>
<accession>A0A3N2Q1C4</accession>
<dbReference type="Gene3D" id="1.10.1200.120">
    <property type="entry name" value="Large-conductance mechanosensitive channel, MscL, domain 1"/>
    <property type="match status" value="1"/>
</dbReference>
<name>A0A3N2Q1C4_SODAK</name>
<dbReference type="PANTHER" id="PTHR30266:SF2">
    <property type="entry name" value="LARGE-CONDUCTANCE MECHANOSENSITIVE CHANNEL"/>
    <property type="match status" value="1"/>
</dbReference>
<dbReference type="STRING" id="1314773.A0A3N2Q1C4"/>
<evidence type="ECO:0000256" key="2">
    <source>
        <dbReference type="ARBA" id="ARBA00022692"/>
    </source>
</evidence>
<gene>
    <name evidence="6" type="ORF">SODALDRAFT_99233</name>
</gene>
<sequence length="198" mass="22278">MSSIVRDPFRSFGSCTLPHLDESSDDEERSLLARGGHRARRLWAGFIDFAMQGNILEIAFGLILAAAFTTLVNSFVNNILMPPLSVIFPINRNMEEKFAVLKPGPGYERESGYTTLARAKDDGAVVLAYGSFFNNVVSFFCVGLSLWGLAHFYQVFSTDPIIKHTKKCKYCRKRVNEAALRCVNCTSWLDGREDRIEH</sequence>
<dbReference type="PANTHER" id="PTHR30266">
    <property type="entry name" value="MECHANOSENSITIVE CHANNEL MSCL"/>
    <property type="match status" value="1"/>
</dbReference>
<evidence type="ECO:0000313" key="7">
    <source>
        <dbReference type="Proteomes" id="UP000272025"/>
    </source>
</evidence>
<dbReference type="GeneID" id="39584316"/>
<dbReference type="AlphaFoldDB" id="A0A3N2Q1C4"/>
<proteinExistence type="predicted"/>
<dbReference type="RefSeq" id="XP_028468367.1">
    <property type="nucleotide sequence ID" value="XM_028615839.1"/>
</dbReference>
<feature type="transmembrane region" description="Helical" evidence="5">
    <location>
        <begin position="136"/>
        <end position="156"/>
    </location>
</feature>
<dbReference type="GO" id="GO:0016020">
    <property type="term" value="C:membrane"/>
    <property type="evidence" value="ECO:0007669"/>
    <property type="project" value="UniProtKB-SubCell"/>
</dbReference>
<evidence type="ECO:0000256" key="1">
    <source>
        <dbReference type="ARBA" id="ARBA00004141"/>
    </source>
</evidence>
<feature type="transmembrane region" description="Helical" evidence="5">
    <location>
        <begin position="55"/>
        <end position="76"/>
    </location>
</feature>
<evidence type="ECO:0000256" key="4">
    <source>
        <dbReference type="ARBA" id="ARBA00023136"/>
    </source>
</evidence>
<keyword evidence="3 5" id="KW-1133">Transmembrane helix</keyword>
<dbReference type="InterPro" id="IPR037673">
    <property type="entry name" value="MSC/AndL"/>
</dbReference>
<dbReference type="SUPFAM" id="SSF81330">
    <property type="entry name" value="Gated mechanosensitive channel"/>
    <property type="match status" value="1"/>
</dbReference>
<dbReference type="Pfam" id="PF01741">
    <property type="entry name" value="MscL"/>
    <property type="match status" value="1"/>
</dbReference>
<dbReference type="GO" id="GO:0008381">
    <property type="term" value="F:mechanosensitive monoatomic ion channel activity"/>
    <property type="evidence" value="ECO:0007669"/>
    <property type="project" value="TreeGrafter"/>
</dbReference>
<evidence type="ECO:0000313" key="6">
    <source>
        <dbReference type="EMBL" id="ROT40561.1"/>
    </source>
</evidence>
<evidence type="ECO:0000256" key="3">
    <source>
        <dbReference type="ARBA" id="ARBA00022989"/>
    </source>
</evidence>
<comment type="subcellular location">
    <subcellularLocation>
        <location evidence="1">Membrane</location>
        <topology evidence="1">Multi-pass membrane protein</topology>
    </subcellularLocation>
</comment>
<reference evidence="6 7" key="1">
    <citation type="journal article" date="2018" name="Mol. Ecol.">
        <title>The obligate alkalophilic soda-lake fungus Sodiomyces alkalinus has shifted to a protein diet.</title>
        <authorList>
            <person name="Grum-Grzhimaylo A.A."/>
            <person name="Falkoski D.L."/>
            <person name="van den Heuvel J."/>
            <person name="Valero-Jimenez C.A."/>
            <person name="Min B."/>
            <person name="Choi I.G."/>
            <person name="Lipzen A."/>
            <person name="Daum C.G."/>
            <person name="Aanen D.K."/>
            <person name="Tsang A."/>
            <person name="Henrissat B."/>
            <person name="Bilanenko E.N."/>
            <person name="de Vries R.P."/>
            <person name="van Kan J.A.L."/>
            <person name="Grigoriev I.V."/>
            <person name="Debets A.J.M."/>
        </authorList>
    </citation>
    <scope>NUCLEOTIDE SEQUENCE [LARGE SCALE GENOMIC DNA]</scope>
    <source>
        <strain evidence="6 7">F11</strain>
    </source>
</reference>
<dbReference type="Proteomes" id="UP000272025">
    <property type="component" value="Unassembled WGS sequence"/>
</dbReference>
<keyword evidence="4 5" id="KW-0472">Membrane</keyword>
<keyword evidence="7" id="KW-1185">Reference proteome</keyword>
<dbReference type="OrthoDB" id="10010920at2759"/>
<evidence type="ECO:0000256" key="5">
    <source>
        <dbReference type="SAM" id="Phobius"/>
    </source>
</evidence>